<reference evidence="3" key="1">
    <citation type="submission" date="2022-03" db="EMBL/GenBank/DDBJ databases">
        <authorList>
            <person name="Martin H S."/>
        </authorList>
    </citation>
    <scope>NUCLEOTIDE SEQUENCE</scope>
</reference>
<dbReference type="SFLD" id="SFLDS00019">
    <property type="entry name" value="Glutathione_Transferase_(cytos"/>
    <property type="match status" value="1"/>
</dbReference>
<proteinExistence type="predicted"/>
<dbReference type="CDD" id="cd03177">
    <property type="entry name" value="GST_C_Delta_Epsilon"/>
    <property type="match status" value="1"/>
</dbReference>
<gene>
    <name evidence="3" type="ORF">IPOD504_LOCUS8541</name>
</gene>
<dbReference type="SFLD" id="SFLDG01153">
    <property type="entry name" value="Main.4:_Theta-like"/>
    <property type="match status" value="1"/>
</dbReference>
<feature type="domain" description="GST N-terminal" evidence="1">
    <location>
        <begin position="1"/>
        <end position="83"/>
    </location>
</feature>
<dbReference type="InterPro" id="IPR036249">
    <property type="entry name" value="Thioredoxin-like_sf"/>
</dbReference>
<dbReference type="InterPro" id="IPR040079">
    <property type="entry name" value="Glutathione_S-Trfase"/>
</dbReference>
<dbReference type="PANTHER" id="PTHR43969:SF4">
    <property type="entry name" value="FI01423P-RELATED"/>
    <property type="match status" value="1"/>
</dbReference>
<dbReference type="Gene3D" id="3.40.30.10">
    <property type="entry name" value="Glutaredoxin"/>
    <property type="match status" value="1"/>
</dbReference>
<dbReference type="InterPro" id="IPR004045">
    <property type="entry name" value="Glutathione_S-Trfase_N"/>
</dbReference>
<feature type="non-terminal residue" evidence="3">
    <location>
        <position position="1"/>
    </location>
</feature>
<dbReference type="SUPFAM" id="SSF47616">
    <property type="entry name" value="GST C-terminal domain-like"/>
    <property type="match status" value="1"/>
</dbReference>
<dbReference type="PROSITE" id="PS50405">
    <property type="entry name" value="GST_CTER"/>
    <property type="match status" value="1"/>
</dbReference>
<dbReference type="PANTHER" id="PTHR43969">
    <property type="entry name" value="GLUTATHIONE S TRANSFERASE D10, ISOFORM A-RELATED"/>
    <property type="match status" value="1"/>
</dbReference>
<dbReference type="EMBL" id="OW152833">
    <property type="protein sequence ID" value="CAH2054236.1"/>
    <property type="molecule type" value="Genomic_DNA"/>
</dbReference>
<accession>A0ABN8IFI4</accession>
<dbReference type="Gene3D" id="1.20.1050.10">
    <property type="match status" value="1"/>
</dbReference>
<protein>
    <submittedName>
        <fullName evidence="3">Uncharacterized protein</fullName>
    </submittedName>
</protein>
<dbReference type="Proteomes" id="UP000837857">
    <property type="component" value="Chromosome 21"/>
</dbReference>
<dbReference type="SUPFAM" id="SSF52833">
    <property type="entry name" value="Thioredoxin-like"/>
    <property type="match status" value="1"/>
</dbReference>
<evidence type="ECO:0000313" key="4">
    <source>
        <dbReference type="Proteomes" id="UP000837857"/>
    </source>
</evidence>
<dbReference type="PROSITE" id="PS50404">
    <property type="entry name" value="GST_NTER"/>
    <property type="match status" value="1"/>
</dbReference>
<dbReference type="Pfam" id="PF00043">
    <property type="entry name" value="GST_C"/>
    <property type="match status" value="1"/>
</dbReference>
<dbReference type="InterPro" id="IPR036282">
    <property type="entry name" value="Glutathione-S-Trfase_C_sf"/>
</dbReference>
<evidence type="ECO:0000313" key="3">
    <source>
        <dbReference type="EMBL" id="CAH2054236.1"/>
    </source>
</evidence>
<dbReference type="InterPro" id="IPR004046">
    <property type="entry name" value="GST_C"/>
</dbReference>
<sequence>MVLTLYKLDASAPVRSVLMVLHVAKISNIQFINVNTLKGEQFTEEYLKMNPQHSVPTLKDGDFVIWDSHAISVYLLKKYTQDDSLYPVEHQKRALIDQRLHFDSGILFIAMRSAVDPVVFLNESTYRPEALMKIKAAYEFTDKFLTRNWLAGDELTLADICCVATISSLNEVMPIDPSLYPNLAKWFERCKQQDFYKKGNEPGLEQFGALLKSKVAQ</sequence>
<organism evidence="3 4">
    <name type="scientific">Iphiclides podalirius</name>
    <name type="common">scarce swallowtail</name>
    <dbReference type="NCBI Taxonomy" id="110791"/>
    <lineage>
        <taxon>Eukaryota</taxon>
        <taxon>Metazoa</taxon>
        <taxon>Ecdysozoa</taxon>
        <taxon>Arthropoda</taxon>
        <taxon>Hexapoda</taxon>
        <taxon>Insecta</taxon>
        <taxon>Pterygota</taxon>
        <taxon>Neoptera</taxon>
        <taxon>Endopterygota</taxon>
        <taxon>Lepidoptera</taxon>
        <taxon>Glossata</taxon>
        <taxon>Ditrysia</taxon>
        <taxon>Papilionoidea</taxon>
        <taxon>Papilionidae</taxon>
        <taxon>Papilioninae</taxon>
        <taxon>Iphiclides</taxon>
    </lineage>
</organism>
<dbReference type="InterPro" id="IPR010987">
    <property type="entry name" value="Glutathione-S-Trfase_C-like"/>
</dbReference>
<evidence type="ECO:0000259" key="1">
    <source>
        <dbReference type="PROSITE" id="PS50404"/>
    </source>
</evidence>
<evidence type="ECO:0000259" key="2">
    <source>
        <dbReference type="PROSITE" id="PS50405"/>
    </source>
</evidence>
<dbReference type="SFLD" id="SFLDG00358">
    <property type="entry name" value="Main_(cytGST)"/>
    <property type="match status" value="1"/>
</dbReference>
<feature type="domain" description="GST C-terminal" evidence="2">
    <location>
        <begin position="89"/>
        <end position="217"/>
    </location>
</feature>
<dbReference type="Pfam" id="PF13417">
    <property type="entry name" value="GST_N_3"/>
    <property type="match status" value="1"/>
</dbReference>
<name>A0ABN8IFI4_9NEOP</name>
<keyword evidence="4" id="KW-1185">Reference proteome</keyword>